<accession>A0A8S2WWB2</accession>
<dbReference type="Proteomes" id="UP000677228">
    <property type="component" value="Unassembled WGS sequence"/>
</dbReference>
<name>A0A8S2WWB2_9BILA</name>
<organism evidence="2 3">
    <name type="scientific">Didymodactylos carnosus</name>
    <dbReference type="NCBI Taxonomy" id="1234261"/>
    <lineage>
        <taxon>Eukaryota</taxon>
        <taxon>Metazoa</taxon>
        <taxon>Spiralia</taxon>
        <taxon>Gnathifera</taxon>
        <taxon>Rotifera</taxon>
        <taxon>Eurotatoria</taxon>
        <taxon>Bdelloidea</taxon>
        <taxon>Philodinida</taxon>
        <taxon>Philodinidae</taxon>
        <taxon>Didymodactylos</taxon>
    </lineage>
</organism>
<evidence type="ECO:0000313" key="1">
    <source>
        <dbReference type="EMBL" id="CAF1634435.1"/>
    </source>
</evidence>
<dbReference type="EMBL" id="CAJNOK010060071">
    <property type="protein sequence ID" value="CAF1634435.1"/>
    <property type="molecule type" value="Genomic_DNA"/>
</dbReference>
<dbReference type="Proteomes" id="UP000682733">
    <property type="component" value="Unassembled WGS sequence"/>
</dbReference>
<protein>
    <submittedName>
        <fullName evidence="2">Uncharacterized protein</fullName>
    </submittedName>
</protein>
<gene>
    <name evidence="1" type="ORF">OVA965_LOCUS43924</name>
    <name evidence="2" type="ORF">TMI583_LOCUS46401</name>
</gene>
<proteinExistence type="predicted"/>
<dbReference type="EMBL" id="CAJOBA010086135">
    <property type="protein sequence ID" value="CAF4464208.1"/>
    <property type="molecule type" value="Genomic_DNA"/>
</dbReference>
<evidence type="ECO:0000313" key="3">
    <source>
        <dbReference type="Proteomes" id="UP000682733"/>
    </source>
</evidence>
<dbReference type="AlphaFoldDB" id="A0A8S2WWB2"/>
<sequence length="84" mass="9143">MEDNSNSGGGAQMWVTGKTNNQLFQCSKTELIYLSGSLHIIDVVAKSSDMQTNDGIVVYEGRLTIKLTQYNEGADINLSLINTS</sequence>
<evidence type="ECO:0000313" key="2">
    <source>
        <dbReference type="EMBL" id="CAF4464208.1"/>
    </source>
</evidence>
<reference evidence="2" key="1">
    <citation type="submission" date="2021-02" db="EMBL/GenBank/DDBJ databases">
        <authorList>
            <person name="Nowell W R."/>
        </authorList>
    </citation>
    <scope>NUCLEOTIDE SEQUENCE</scope>
</reference>
<comment type="caution">
    <text evidence="2">The sequence shown here is derived from an EMBL/GenBank/DDBJ whole genome shotgun (WGS) entry which is preliminary data.</text>
</comment>